<gene>
    <name evidence="1" type="ORF">L2E82_10262</name>
</gene>
<keyword evidence="2" id="KW-1185">Reference proteome</keyword>
<accession>A0ACB9GA48</accession>
<comment type="caution">
    <text evidence="1">The sequence shown here is derived from an EMBL/GenBank/DDBJ whole genome shotgun (WGS) entry which is preliminary data.</text>
</comment>
<organism evidence="1 2">
    <name type="scientific">Cichorium intybus</name>
    <name type="common">Chicory</name>
    <dbReference type="NCBI Taxonomy" id="13427"/>
    <lineage>
        <taxon>Eukaryota</taxon>
        <taxon>Viridiplantae</taxon>
        <taxon>Streptophyta</taxon>
        <taxon>Embryophyta</taxon>
        <taxon>Tracheophyta</taxon>
        <taxon>Spermatophyta</taxon>
        <taxon>Magnoliopsida</taxon>
        <taxon>eudicotyledons</taxon>
        <taxon>Gunneridae</taxon>
        <taxon>Pentapetalae</taxon>
        <taxon>asterids</taxon>
        <taxon>campanulids</taxon>
        <taxon>Asterales</taxon>
        <taxon>Asteraceae</taxon>
        <taxon>Cichorioideae</taxon>
        <taxon>Cichorieae</taxon>
        <taxon>Cichoriinae</taxon>
        <taxon>Cichorium</taxon>
    </lineage>
</organism>
<proteinExistence type="predicted"/>
<reference evidence="1 2" key="2">
    <citation type="journal article" date="2022" name="Mol. Ecol. Resour.">
        <title>The genomes of chicory, endive, great burdock and yacon provide insights into Asteraceae paleo-polyploidization history and plant inulin production.</title>
        <authorList>
            <person name="Fan W."/>
            <person name="Wang S."/>
            <person name="Wang H."/>
            <person name="Wang A."/>
            <person name="Jiang F."/>
            <person name="Liu H."/>
            <person name="Zhao H."/>
            <person name="Xu D."/>
            <person name="Zhang Y."/>
        </authorList>
    </citation>
    <scope>NUCLEOTIDE SEQUENCE [LARGE SCALE GENOMIC DNA]</scope>
    <source>
        <strain evidence="2">cv. Punajuju</strain>
        <tissue evidence="1">Leaves</tissue>
    </source>
</reference>
<protein>
    <submittedName>
        <fullName evidence="1">Uncharacterized protein</fullName>
    </submittedName>
</protein>
<reference evidence="2" key="1">
    <citation type="journal article" date="2022" name="Mol. Ecol. Resour.">
        <title>The genomes of chicory, endive, great burdock and yacon provide insights into Asteraceae palaeo-polyploidization history and plant inulin production.</title>
        <authorList>
            <person name="Fan W."/>
            <person name="Wang S."/>
            <person name="Wang H."/>
            <person name="Wang A."/>
            <person name="Jiang F."/>
            <person name="Liu H."/>
            <person name="Zhao H."/>
            <person name="Xu D."/>
            <person name="Zhang Y."/>
        </authorList>
    </citation>
    <scope>NUCLEOTIDE SEQUENCE [LARGE SCALE GENOMIC DNA]</scope>
    <source>
        <strain evidence="2">cv. Punajuju</strain>
    </source>
</reference>
<evidence type="ECO:0000313" key="2">
    <source>
        <dbReference type="Proteomes" id="UP001055811"/>
    </source>
</evidence>
<dbReference type="Proteomes" id="UP001055811">
    <property type="component" value="Linkage Group LG02"/>
</dbReference>
<sequence>MEKYPTVVSANNVPTKIRIDCIDEAFSLSILSVGSNSNRGWNITLSTYQFSGKLTQETMQNDVVVTHELPTNLQVKKFN</sequence>
<evidence type="ECO:0000313" key="1">
    <source>
        <dbReference type="EMBL" id="KAI3780287.1"/>
    </source>
</evidence>
<name>A0ACB9GA48_CICIN</name>
<dbReference type="EMBL" id="CM042010">
    <property type="protein sequence ID" value="KAI3780287.1"/>
    <property type="molecule type" value="Genomic_DNA"/>
</dbReference>